<accession>A0A9N7TX42</accession>
<feature type="compositionally biased region" description="Polar residues" evidence="1">
    <location>
        <begin position="153"/>
        <end position="166"/>
    </location>
</feature>
<feature type="region of interest" description="Disordered" evidence="1">
    <location>
        <begin position="116"/>
        <end position="166"/>
    </location>
</feature>
<proteinExistence type="predicted"/>
<dbReference type="Proteomes" id="UP001153269">
    <property type="component" value="Unassembled WGS sequence"/>
</dbReference>
<dbReference type="EMBL" id="CADEAL010000377">
    <property type="protein sequence ID" value="CAB1419263.1"/>
    <property type="molecule type" value="Genomic_DNA"/>
</dbReference>
<name>A0A9N7TX42_PLEPL</name>
<reference evidence="2" key="1">
    <citation type="submission" date="2020-03" db="EMBL/GenBank/DDBJ databases">
        <authorList>
            <person name="Weist P."/>
        </authorList>
    </citation>
    <scope>NUCLEOTIDE SEQUENCE</scope>
</reference>
<sequence>MTRANNTETETVGDEVIREKTEDNPHRERRLRNNHQSSDEQKMSLISMAARFCLCGLPTEYLPFLGLPSCECQLNDERSESFVKASVGQQQQAAVRMKSRGRETLQDIMKPRDAELQKTMHSHPSVDSWETQRGAKREAIKPRLDRLSHDDATSTSSLKMLNVASE</sequence>
<evidence type="ECO:0000313" key="3">
    <source>
        <dbReference type="Proteomes" id="UP001153269"/>
    </source>
</evidence>
<feature type="compositionally biased region" description="Polar residues" evidence="1">
    <location>
        <begin position="1"/>
        <end position="10"/>
    </location>
</feature>
<dbReference type="AlphaFoldDB" id="A0A9N7TX42"/>
<evidence type="ECO:0000256" key="1">
    <source>
        <dbReference type="SAM" id="MobiDB-lite"/>
    </source>
</evidence>
<feature type="compositionally biased region" description="Basic and acidic residues" evidence="1">
    <location>
        <begin position="133"/>
        <end position="152"/>
    </location>
</feature>
<feature type="region of interest" description="Disordered" evidence="1">
    <location>
        <begin position="1"/>
        <end position="40"/>
    </location>
</feature>
<organism evidence="2 3">
    <name type="scientific">Pleuronectes platessa</name>
    <name type="common">European plaice</name>
    <dbReference type="NCBI Taxonomy" id="8262"/>
    <lineage>
        <taxon>Eukaryota</taxon>
        <taxon>Metazoa</taxon>
        <taxon>Chordata</taxon>
        <taxon>Craniata</taxon>
        <taxon>Vertebrata</taxon>
        <taxon>Euteleostomi</taxon>
        <taxon>Actinopterygii</taxon>
        <taxon>Neopterygii</taxon>
        <taxon>Teleostei</taxon>
        <taxon>Neoteleostei</taxon>
        <taxon>Acanthomorphata</taxon>
        <taxon>Carangaria</taxon>
        <taxon>Pleuronectiformes</taxon>
        <taxon>Pleuronectoidei</taxon>
        <taxon>Pleuronectidae</taxon>
        <taxon>Pleuronectes</taxon>
    </lineage>
</organism>
<keyword evidence="3" id="KW-1185">Reference proteome</keyword>
<gene>
    <name evidence="2" type="ORF">PLEPLA_LOCUS7091</name>
</gene>
<evidence type="ECO:0000313" key="2">
    <source>
        <dbReference type="EMBL" id="CAB1419263.1"/>
    </source>
</evidence>
<protein>
    <submittedName>
        <fullName evidence="2">Uncharacterized protein</fullName>
    </submittedName>
</protein>
<comment type="caution">
    <text evidence="2">The sequence shown here is derived from an EMBL/GenBank/DDBJ whole genome shotgun (WGS) entry which is preliminary data.</text>
</comment>
<feature type="compositionally biased region" description="Basic and acidic residues" evidence="1">
    <location>
        <begin position="15"/>
        <end position="26"/>
    </location>
</feature>